<feature type="region of interest" description="Disordered" evidence="3">
    <location>
        <begin position="542"/>
        <end position="615"/>
    </location>
</feature>
<dbReference type="PRINTS" id="PR00262">
    <property type="entry name" value="IL1HBGF"/>
</dbReference>
<dbReference type="Pfam" id="PF00167">
    <property type="entry name" value="FGF"/>
    <property type="match status" value="1"/>
</dbReference>
<comment type="caution">
    <text evidence="4">The sequence shown here is derived from an EMBL/GenBank/DDBJ whole genome shotgun (WGS) entry which is preliminary data.</text>
</comment>
<evidence type="ECO:0000256" key="2">
    <source>
        <dbReference type="RuleBase" id="RU049442"/>
    </source>
</evidence>
<dbReference type="PROSITE" id="PS00247">
    <property type="entry name" value="HBGF_FGF"/>
    <property type="match status" value="1"/>
</dbReference>
<comment type="similarity">
    <text evidence="1 2">Belongs to the heparin-binding growth factors family.</text>
</comment>
<feature type="compositionally biased region" description="Polar residues" evidence="3">
    <location>
        <begin position="561"/>
        <end position="573"/>
    </location>
</feature>
<dbReference type="AlphaFoldDB" id="A0A3L8DAB5"/>
<feature type="compositionally biased region" description="Basic and acidic residues" evidence="3">
    <location>
        <begin position="274"/>
        <end position="284"/>
    </location>
</feature>
<dbReference type="InterPro" id="IPR008996">
    <property type="entry name" value="IL1/FGF"/>
</dbReference>
<dbReference type="GO" id="GO:0008083">
    <property type="term" value="F:growth factor activity"/>
    <property type="evidence" value="ECO:0007669"/>
    <property type="project" value="InterPro"/>
</dbReference>
<feature type="compositionally biased region" description="Low complexity" evidence="3">
    <location>
        <begin position="766"/>
        <end position="787"/>
    </location>
</feature>
<dbReference type="PANTHER" id="PTHR11486">
    <property type="entry name" value="FIBROBLAST GROWTH FACTOR"/>
    <property type="match status" value="1"/>
</dbReference>
<dbReference type="EMBL" id="QOIP01000011">
    <property type="protein sequence ID" value="RLU17063.1"/>
    <property type="molecule type" value="Genomic_DNA"/>
</dbReference>
<evidence type="ECO:0000256" key="3">
    <source>
        <dbReference type="SAM" id="MobiDB-lite"/>
    </source>
</evidence>
<evidence type="ECO:0000313" key="4">
    <source>
        <dbReference type="EMBL" id="RLU17063.1"/>
    </source>
</evidence>
<sequence>MPAEVDTGGHRVLHCDPRAVCSTATPIHVSTVTDERRVGPDRASSARQLRFGERNVPGRSKRKARRDRRRRLEICAGRSESSDHRSENSLADFDPTSPARVPRIGEEEPILTASNTEFSAKNCVAAQPLRREQREAALTCLVYRGSSRTIEDVSKERPRVTWDCWVYANGKSERAESRPRDETAEGTRLAIAENFITGRRSHQDRFCTKSPWPSRCRWQDLDVDHPISHAAGTSATTEGSILLSSHHSRVRSKEKFREDDRKDYREDIDERIAVNADTRTDENARSNYSRGRHDGRPEEVPIGRIDQDSARRTKCGRIRSFLQLAFLLFLIAFGRCGLLSSSSVFKFSARPTASGLSVLGIGAIIGAVGAAPSDLISDAGTRAERSANLSHITGASRKIQMYIKNRHLQILPDGTVNGSNDDSSDYTIFQRTSVSRGQLRIQGVATCLYLCMDSCGLLYGSREYTEDCVFNETLEQHNYNTYSSVHWSTAKKTLYLGLNRHGQPRRVQTKGHNLGRLSAYARVLTQVAPTDRVESLQRRMMGAQHNVRHRHHSRHSRHRQNNNGSDVAQQTVCPTLPAQEKDGRDRFRCRKRKKRKKRKRRCRPSERPGPQCQVAEESVARAVASAVTDVVDEISSTNGTTLESKRSCEGAASEEACRRQALSVPAKKRKSRVGDDEEDGSGSRNPTFNGKNKPPTSNAKKPNVSVANSQSKKPDLTDGKKRKRKGPPQTSQGSAGAPSRERFASGTIPSRVLLPQTAPDNEEQRASTASSSSSSPSPPGASTALSSVRRQGSALGRRKTPPSSRNHVARPAGSRRVGKLSGSVAGSPGRPRSTPATSVMPRSGLARPSSTTRVPETTREYNASPVSQSSLVVTSSSSPCWDFVESSHKSMLENSSLVDEEPFSTVASDFTTGTTESIVTGEVIVEVTPFRPDEEDGEDVGSGTTDTTPRMIMGFPLERLAM</sequence>
<reference evidence="4 5" key="1">
    <citation type="journal article" date="2018" name="Genome Res.">
        <title>The genomic architecture and molecular evolution of ant odorant receptors.</title>
        <authorList>
            <person name="McKenzie S.K."/>
            <person name="Kronauer D.J.C."/>
        </authorList>
    </citation>
    <scope>NUCLEOTIDE SEQUENCE [LARGE SCALE GENOMIC DNA]</scope>
    <source>
        <strain evidence="4">Clonal line C1</strain>
    </source>
</reference>
<proteinExistence type="inferred from homology"/>
<gene>
    <name evidence="4" type="ORF">DMN91_011132</name>
</gene>
<feature type="compositionally biased region" description="Polar residues" evidence="3">
    <location>
        <begin position="682"/>
        <end position="711"/>
    </location>
</feature>
<evidence type="ECO:0000256" key="1">
    <source>
        <dbReference type="ARBA" id="ARBA00007936"/>
    </source>
</evidence>
<dbReference type="SUPFAM" id="SSF50353">
    <property type="entry name" value="Cytokine"/>
    <property type="match status" value="1"/>
</dbReference>
<dbReference type="OrthoDB" id="5987799at2759"/>
<feature type="compositionally biased region" description="Basic and acidic residues" evidence="3">
    <location>
        <begin position="291"/>
        <end position="301"/>
    </location>
</feature>
<feature type="compositionally biased region" description="Basic residues" evidence="3">
    <location>
        <begin position="59"/>
        <end position="71"/>
    </location>
</feature>
<accession>A0A3L8DAB5</accession>
<dbReference type="CDD" id="cd23311">
    <property type="entry name" value="beta-trefoil_FGF_Bnl-like"/>
    <property type="match status" value="1"/>
</dbReference>
<dbReference type="SMART" id="SM00442">
    <property type="entry name" value="FGF"/>
    <property type="match status" value="1"/>
</dbReference>
<feature type="compositionally biased region" description="Basic residues" evidence="3">
    <location>
        <begin position="546"/>
        <end position="560"/>
    </location>
</feature>
<protein>
    <recommendedName>
        <fullName evidence="2">Fibroblast growth factor</fullName>
        <shortName evidence="2">FGF</shortName>
    </recommendedName>
</protein>
<feature type="compositionally biased region" description="Basic residues" evidence="3">
    <location>
        <begin position="587"/>
        <end position="602"/>
    </location>
</feature>
<feature type="region of interest" description="Disordered" evidence="3">
    <location>
        <begin position="33"/>
        <end position="101"/>
    </location>
</feature>
<feature type="region of interest" description="Disordered" evidence="3">
    <location>
        <begin position="929"/>
        <end position="962"/>
    </location>
</feature>
<dbReference type="Gene3D" id="2.80.10.50">
    <property type="match status" value="1"/>
</dbReference>
<evidence type="ECO:0000313" key="5">
    <source>
        <dbReference type="Proteomes" id="UP000279307"/>
    </source>
</evidence>
<dbReference type="InterPro" id="IPR002209">
    <property type="entry name" value="Fibroblast_GF_fam"/>
</dbReference>
<dbReference type="PRINTS" id="PR00263">
    <property type="entry name" value="HBGFFGF"/>
</dbReference>
<name>A0A3L8DAB5_OOCBI</name>
<feature type="region of interest" description="Disordered" evidence="3">
    <location>
        <begin position="634"/>
        <end position="871"/>
    </location>
</feature>
<feature type="region of interest" description="Disordered" evidence="3">
    <location>
        <begin position="274"/>
        <end position="301"/>
    </location>
</feature>
<organism evidence="4 5">
    <name type="scientific">Ooceraea biroi</name>
    <name type="common">Clonal raider ant</name>
    <name type="synonym">Cerapachys biroi</name>
    <dbReference type="NCBI Taxonomy" id="2015173"/>
    <lineage>
        <taxon>Eukaryota</taxon>
        <taxon>Metazoa</taxon>
        <taxon>Ecdysozoa</taxon>
        <taxon>Arthropoda</taxon>
        <taxon>Hexapoda</taxon>
        <taxon>Insecta</taxon>
        <taxon>Pterygota</taxon>
        <taxon>Neoptera</taxon>
        <taxon>Endopterygota</taxon>
        <taxon>Hymenoptera</taxon>
        <taxon>Apocrita</taxon>
        <taxon>Aculeata</taxon>
        <taxon>Formicoidea</taxon>
        <taxon>Formicidae</taxon>
        <taxon>Dorylinae</taxon>
        <taxon>Ooceraea</taxon>
    </lineage>
</organism>
<dbReference type="Proteomes" id="UP000279307">
    <property type="component" value="Chromosome 11"/>
</dbReference>